<evidence type="ECO:0000256" key="1">
    <source>
        <dbReference type="ARBA" id="ARBA00000799"/>
    </source>
</evidence>
<gene>
    <name evidence="7" type="ORF">GCM10022256_11590</name>
</gene>
<evidence type="ECO:0000259" key="6">
    <source>
        <dbReference type="Pfam" id="PF00425"/>
    </source>
</evidence>
<dbReference type="EC" id="5.4.4.2" evidence="3"/>
<dbReference type="Proteomes" id="UP001501594">
    <property type="component" value="Unassembled WGS sequence"/>
</dbReference>
<evidence type="ECO:0000313" key="8">
    <source>
        <dbReference type="Proteomes" id="UP001501594"/>
    </source>
</evidence>
<name>A0ABP8E001_9MICO</name>
<keyword evidence="8" id="KW-1185">Reference proteome</keyword>
<evidence type="ECO:0000313" key="7">
    <source>
        <dbReference type="EMBL" id="GAA4265547.1"/>
    </source>
</evidence>
<comment type="similarity">
    <text evidence="2">Belongs to the isochorismate synthase family.</text>
</comment>
<dbReference type="InterPro" id="IPR015890">
    <property type="entry name" value="Chorismate_C"/>
</dbReference>
<comment type="caution">
    <text evidence="7">The sequence shown here is derived from an EMBL/GenBank/DDBJ whole genome shotgun (WGS) entry which is preliminary data.</text>
</comment>
<dbReference type="InterPro" id="IPR005801">
    <property type="entry name" value="ADC_synthase"/>
</dbReference>
<dbReference type="PANTHER" id="PTHR42839:SF2">
    <property type="entry name" value="ISOCHORISMATE SYNTHASE ENTC"/>
    <property type="match status" value="1"/>
</dbReference>
<comment type="catalytic activity">
    <reaction evidence="1">
        <text>chorismate = isochorismate</text>
        <dbReference type="Rhea" id="RHEA:18985"/>
        <dbReference type="ChEBI" id="CHEBI:29748"/>
        <dbReference type="ChEBI" id="CHEBI:29780"/>
        <dbReference type="EC" id="5.4.4.2"/>
    </reaction>
</comment>
<evidence type="ECO:0000256" key="2">
    <source>
        <dbReference type="ARBA" id="ARBA00005297"/>
    </source>
</evidence>
<accession>A0ABP8E001</accession>
<dbReference type="InterPro" id="IPR004561">
    <property type="entry name" value="IsoChor_synthase"/>
</dbReference>
<organism evidence="7 8">
    <name type="scientific">Frondihabitans peucedani</name>
    <dbReference type="NCBI Taxonomy" id="598626"/>
    <lineage>
        <taxon>Bacteria</taxon>
        <taxon>Bacillati</taxon>
        <taxon>Actinomycetota</taxon>
        <taxon>Actinomycetes</taxon>
        <taxon>Micrococcales</taxon>
        <taxon>Microbacteriaceae</taxon>
        <taxon>Frondihabitans</taxon>
    </lineage>
</organism>
<dbReference type="NCBIfam" id="TIGR00543">
    <property type="entry name" value="isochor_syn"/>
    <property type="match status" value="1"/>
</dbReference>
<dbReference type="SUPFAM" id="SSF56322">
    <property type="entry name" value="ADC synthase"/>
    <property type="match status" value="1"/>
</dbReference>
<feature type="domain" description="Chorismate-utilising enzyme C-terminal" evidence="6">
    <location>
        <begin position="146"/>
        <end position="394"/>
    </location>
</feature>
<reference evidence="8" key="1">
    <citation type="journal article" date="2019" name="Int. J. Syst. Evol. Microbiol.">
        <title>The Global Catalogue of Microorganisms (GCM) 10K type strain sequencing project: providing services to taxonomists for standard genome sequencing and annotation.</title>
        <authorList>
            <consortium name="The Broad Institute Genomics Platform"/>
            <consortium name="The Broad Institute Genome Sequencing Center for Infectious Disease"/>
            <person name="Wu L."/>
            <person name="Ma J."/>
        </authorList>
    </citation>
    <scope>NUCLEOTIDE SEQUENCE [LARGE SCALE GENOMIC DNA]</scope>
    <source>
        <strain evidence="8">JCM 17442</strain>
    </source>
</reference>
<dbReference type="Pfam" id="PF00425">
    <property type="entry name" value="Chorismate_bind"/>
    <property type="match status" value="1"/>
</dbReference>
<evidence type="ECO:0000256" key="3">
    <source>
        <dbReference type="ARBA" id="ARBA00012824"/>
    </source>
</evidence>
<evidence type="ECO:0000256" key="5">
    <source>
        <dbReference type="ARBA" id="ARBA00041564"/>
    </source>
</evidence>
<dbReference type="EMBL" id="BAABAU010000001">
    <property type="protein sequence ID" value="GAA4265547.1"/>
    <property type="molecule type" value="Genomic_DNA"/>
</dbReference>
<keyword evidence="4" id="KW-0413">Isomerase</keyword>
<protein>
    <recommendedName>
        <fullName evidence="3">isochorismate synthase</fullName>
        <ecNumber evidence="3">5.4.4.2</ecNumber>
    </recommendedName>
    <alternativeName>
        <fullName evidence="5">Isochorismate mutase</fullName>
    </alternativeName>
</protein>
<dbReference type="Gene3D" id="3.60.120.10">
    <property type="entry name" value="Anthranilate synthase"/>
    <property type="match status" value="1"/>
</dbReference>
<proteinExistence type="inferred from homology"/>
<evidence type="ECO:0000256" key="4">
    <source>
        <dbReference type="ARBA" id="ARBA00023235"/>
    </source>
</evidence>
<dbReference type="PANTHER" id="PTHR42839">
    <property type="entry name" value="ISOCHORISMATE SYNTHASE ENTC"/>
    <property type="match status" value="1"/>
</dbReference>
<sequence>MNDPELHVETQRIDDIMPLLAHIDPRDPLLFVRRGDGIAGIGTALRLTFSGPSRMRDAADAWRRITERATIDDPLRLAGTGLVAFGSFAFSDHSADTSVLVVPRIVIGRRGDVDWITRVDGADFERRDSLGRDFHLVLNEPDFDSAAYAGAVRDAVADIGEGLVSKVVLARPLDAELPEGADLRVIARDLAFGYPDTYTFAVEGLIGSSPETLIRSEGGELTARVLAGSMGRGTDARSDAQAALTLATSQKDLDEHAFALRSLLLSLQTHASGIISAETPFTLKLPNLWHLASDVRGHLADGASSLDLIDSLHPTAAVAGTPTAEALRVIDRLEPFDRGRYAGPVGWVGADGDGEWAIALRCAQVTGRRVRAFAGAGIVAESVPEREVAETTMKFMPVADALG</sequence>